<reference evidence="1" key="1">
    <citation type="journal article" date="2023" name="IScience">
        <title>Live-bearing cockroach genome reveals convergent evolutionary mechanisms linked to viviparity in insects and beyond.</title>
        <authorList>
            <person name="Fouks B."/>
            <person name="Harrison M.C."/>
            <person name="Mikhailova A.A."/>
            <person name="Marchal E."/>
            <person name="English S."/>
            <person name="Carruthers M."/>
            <person name="Jennings E.C."/>
            <person name="Chiamaka E.L."/>
            <person name="Frigard R.A."/>
            <person name="Pippel M."/>
            <person name="Attardo G.M."/>
            <person name="Benoit J.B."/>
            <person name="Bornberg-Bauer E."/>
            <person name="Tobe S.S."/>
        </authorList>
    </citation>
    <scope>NUCLEOTIDE SEQUENCE</scope>
    <source>
        <strain evidence="1">Stay&amp;Tobe</strain>
    </source>
</reference>
<keyword evidence="2" id="KW-1185">Reference proteome</keyword>
<organism evidence="1 2">
    <name type="scientific">Diploptera punctata</name>
    <name type="common">Pacific beetle cockroach</name>
    <dbReference type="NCBI Taxonomy" id="6984"/>
    <lineage>
        <taxon>Eukaryota</taxon>
        <taxon>Metazoa</taxon>
        <taxon>Ecdysozoa</taxon>
        <taxon>Arthropoda</taxon>
        <taxon>Hexapoda</taxon>
        <taxon>Insecta</taxon>
        <taxon>Pterygota</taxon>
        <taxon>Neoptera</taxon>
        <taxon>Polyneoptera</taxon>
        <taxon>Dictyoptera</taxon>
        <taxon>Blattodea</taxon>
        <taxon>Blaberoidea</taxon>
        <taxon>Blaberidae</taxon>
        <taxon>Diplopterinae</taxon>
        <taxon>Diploptera</taxon>
    </lineage>
</organism>
<protein>
    <submittedName>
        <fullName evidence="1">Uncharacterized protein</fullName>
    </submittedName>
</protein>
<comment type="caution">
    <text evidence="1">The sequence shown here is derived from an EMBL/GenBank/DDBJ whole genome shotgun (WGS) entry which is preliminary data.</text>
</comment>
<evidence type="ECO:0000313" key="2">
    <source>
        <dbReference type="Proteomes" id="UP001233999"/>
    </source>
</evidence>
<evidence type="ECO:0000313" key="1">
    <source>
        <dbReference type="EMBL" id="KAJ9583174.1"/>
    </source>
</evidence>
<dbReference type="AlphaFoldDB" id="A0AAD7ZLW4"/>
<dbReference type="Proteomes" id="UP001233999">
    <property type="component" value="Unassembled WGS sequence"/>
</dbReference>
<sequence length="67" mass="7590">LIERRKNLRAIDVFSAAQAVVGVASVVSSYTLDIKKQELRFNNLITSNFTELKNNTSKQETVCFKIK</sequence>
<name>A0AAD7ZLW4_DIPPU</name>
<feature type="non-terminal residue" evidence="1">
    <location>
        <position position="67"/>
    </location>
</feature>
<dbReference type="EMBL" id="JASPKZ010007648">
    <property type="protein sequence ID" value="KAJ9583174.1"/>
    <property type="molecule type" value="Genomic_DNA"/>
</dbReference>
<reference evidence="1" key="2">
    <citation type="submission" date="2023-05" db="EMBL/GenBank/DDBJ databases">
        <authorList>
            <person name="Fouks B."/>
        </authorList>
    </citation>
    <scope>NUCLEOTIDE SEQUENCE</scope>
    <source>
        <strain evidence="1">Stay&amp;Tobe</strain>
        <tissue evidence="1">Testes</tissue>
    </source>
</reference>
<accession>A0AAD7ZLW4</accession>
<gene>
    <name evidence="1" type="ORF">L9F63_022474</name>
</gene>
<proteinExistence type="predicted"/>
<feature type="non-terminal residue" evidence="1">
    <location>
        <position position="1"/>
    </location>
</feature>